<dbReference type="PANTHER" id="PTHR33154">
    <property type="entry name" value="TRANSCRIPTIONAL REGULATOR, ARSR FAMILY"/>
    <property type="match status" value="1"/>
</dbReference>
<dbReference type="CDD" id="cd00090">
    <property type="entry name" value="HTH_ARSR"/>
    <property type="match status" value="1"/>
</dbReference>
<dbReference type="PANTHER" id="PTHR33154:SF15">
    <property type="entry name" value="REGULATORY PROTEIN ARSR"/>
    <property type="match status" value="1"/>
</dbReference>
<evidence type="ECO:0000313" key="6">
    <source>
        <dbReference type="Proteomes" id="UP000092528"/>
    </source>
</evidence>
<name>A0A1C7FF08_9VIBR</name>
<dbReference type="SUPFAM" id="SSF46785">
    <property type="entry name" value="Winged helix' DNA-binding domain"/>
    <property type="match status" value="1"/>
</dbReference>
<reference evidence="5 6" key="1">
    <citation type="submission" date="2016-07" db="EMBL/GenBank/DDBJ databases">
        <title>Genome sequencing of Vibrio scophthalmi strain VS-05, an isolated from Paralichthys olivaceus.</title>
        <authorList>
            <person name="Han H.-J."/>
        </authorList>
    </citation>
    <scope>NUCLEOTIDE SEQUENCE [LARGE SCALE GENOMIC DNA]</scope>
    <source>
        <strain evidence="5 6">VS-05</strain>
    </source>
</reference>
<proteinExistence type="predicted"/>
<evidence type="ECO:0000256" key="2">
    <source>
        <dbReference type="ARBA" id="ARBA00023125"/>
    </source>
</evidence>
<dbReference type="PATRIC" id="fig|45658.7.peg.3511"/>
<keyword evidence="1" id="KW-0805">Transcription regulation</keyword>
<evidence type="ECO:0000256" key="3">
    <source>
        <dbReference type="ARBA" id="ARBA00023163"/>
    </source>
</evidence>
<organism evidence="5 6">
    <name type="scientific">Vibrio scophthalmi</name>
    <dbReference type="NCBI Taxonomy" id="45658"/>
    <lineage>
        <taxon>Bacteria</taxon>
        <taxon>Pseudomonadati</taxon>
        <taxon>Pseudomonadota</taxon>
        <taxon>Gammaproteobacteria</taxon>
        <taxon>Vibrionales</taxon>
        <taxon>Vibrionaceae</taxon>
        <taxon>Vibrio</taxon>
    </lineage>
</organism>
<dbReference type="STRING" id="45658.VSVS12_03673"/>
<dbReference type="GO" id="GO:0003677">
    <property type="term" value="F:DNA binding"/>
    <property type="evidence" value="ECO:0007669"/>
    <property type="project" value="UniProtKB-KW"/>
</dbReference>
<gene>
    <name evidence="5" type="ORF">VSVS05_03553</name>
</gene>
<dbReference type="Gene3D" id="1.10.10.10">
    <property type="entry name" value="Winged helix-like DNA-binding domain superfamily/Winged helix DNA-binding domain"/>
    <property type="match status" value="1"/>
</dbReference>
<dbReference type="Pfam" id="PF01022">
    <property type="entry name" value="HTH_5"/>
    <property type="match status" value="1"/>
</dbReference>
<keyword evidence="6" id="KW-1185">Reference proteome</keyword>
<keyword evidence="2" id="KW-0238">DNA-binding</keyword>
<dbReference type="SMART" id="SM00418">
    <property type="entry name" value="HTH_ARSR"/>
    <property type="match status" value="1"/>
</dbReference>
<feature type="domain" description="HTH arsR-type" evidence="4">
    <location>
        <begin position="21"/>
        <end position="116"/>
    </location>
</feature>
<dbReference type="PROSITE" id="PS50987">
    <property type="entry name" value="HTH_ARSR_2"/>
    <property type="match status" value="1"/>
</dbReference>
<dbReference type="InterPro" id="IPR001845">
    <property type="entry name" value="HTH_ArsR_DNA-bd_dom"/>
</dbReference>
<dbReference type="GO" id="GO:0003700">
    <property type="term" value="F:DNA-binding transcription factor activity"/>
    <property type="evidence" value="ECO:0007669"/>
    <property type="project" value="InterPro"/>
</dbReference>
<dbReference type="AlphaFoldDB" id="A0A1C7FF08"/>
<sequence length="116" mass="12808">MQSAMNKCKEITAKALMTDPAQLEKEQQFATLAKALAHPARVRILKILFTLDNLGGCLNSDLVSELGLAQSTVSEHLRILKQAGFISAEPMPPKMCYRINRQTADTFSALFSQLLD</sequence>
<keyword evidence="3" id="KW-0804">Transcription</keyword>
<dbReference type="InterPro" id="IPR051081">
    <property type="entry name" value="HTH_MetalResp_TranReg"/>
</dbReference>
<dbReference type="InterPro" id="IPR011991">
    <property type="entry name" value="ArsR-like_HTH"/>
</dbReference>
<evidence type="ECO:0000259" key="4">
    <source>
        <dbReference type="PROSITE" id="PS50987"/>
    </source>
</evidence>
<evidence type="ECO:0000256" key="1">
    <source>
        <dbReference type="ARBA" id="ARBA00023015"/>
    </source>
</evidence>
<dbReference type="InterPro" id="IPR036390">
    <property type="entry name" value="WH_DNA-bd_sf"/>
</dbReference>
<dbReference type="EMBL" id="CP016415">
    <property type="protein sequence ID" value="ANU38590.1"/>
    <property type="molecule type" value="Genomic_DNA"/>
</dbReference>
<accession>A0A1C7FF08</accession>
<dbReference type="PRINTS" id="PR00778">
    <property type="entry name" value="HTHARSR"/>
</dbReference>
<dbReference type="NCBIfam" id="NF033788">
    <property type="entry name" value="HTH_metalloreg"/>
    <property type="match status" value="1"/>
</dbReference>
<protein>
    <recommendedName>
        <fullName evidence="4">HTH arsR-type domain-containing protein</fullName>
    </recommendedName>
</protein>
<evidence type="ECO:0000313" key="5">
    <source>
        <dbReference type="EMBL" id="ANU38590.1"/>
    </source>
</evidence>
<dbReference type="Proteomes" id="UP000092528">
    <property type="component" value="Chromosome 2"/>
</dbReference>
<dbReference type="InterPro" id="IPR036388">
    <property type="entry name" value="WH-like_DNA-bd_sf"/>
</dbReference>